<protein>
    <submittedName>
        <fullName evidence="2">AAA family ATPase</fullName>
    </submittedName>
</protein>
<dbReference type="AlphaFoldDB" id="A0A424YEG6"/>
<evidence type="ECO:0000313" key="2">
    <source>
        <dbReference type="EMBL" id="RQD75901.1"/>
    </source>
</evidence>
<dbReference type="PANTHER" id="PTHR35894">
    <property type="entry name" value="GENERAL SECRETION PATHWAY PROTEIN A-RELATED"/>
    <property type="match status" value="1"/>
</dbReference>
<dbReference type="SUPFAM" id="SSF52540">
    <property type="entry name" value="P-loop containing nucleoside triphosphate hydrolases"/>
    <property type="match status" value="1"/>
</dbReference>
<gene>
    <name evidence="2" type="ORF">D5R97_05340</name>
</gene>
<dbReference type="SMART" id="SM00382">
    <property type="entry name" value="AAA"/>
    <property type="match status" value="1"/>
</dbReference>
<dbReference type="CDD" id="cd00009">
    <property type="entry name" value="AAA"/>
    <property type="match status" value="1"/>
</dbReference>
<reference evidence="2 3" key="1">
    <citation type="submission" date="2018-08" db="EMBL/GenBank/DDBJ databases">
        <title>The metabolism and importance of syntrophic acetate oxidation coupled to methane or sulfide production in haloalkaline environments.</title>
        <authorList>
            <person name="Timmers P.H.A."/>
            <person name="Vavourakis C.D."/>
            <person name="Sorokin D.Y."/>
            <person name="Sinninghe Damste J.S."/>
            <person name="Muyzer G."/>
            <person name="Stams A.J.M."/>
            <person name="Plugge C.M."/>
        </authorList>
    </citation>
    <scope>NUCLEOTIDE SEQUENCE [LARGE SCALE GENOMIC DNA]</scope>
    <source>
        <strain evidence="2">MSAO_Bac1</strain>
    </source>
</reference>
<feature type="domain" description="AAA+ ATPase" evidence="1">
    <location>
        <begin position="41"/>
        <end position="188"/>
    </location>
</feature>
<dbReference type="PANTHER" id="PTHR35894:SF1">
    <property type="entry name" value="PHOSPHORIBULOKINASE _ URIDINE KINASE FAMILY"/>
    <property type="match status" value="1"/>
</dbReference>
<comment type="caution">
    <text evidence="2">The sequence shown here is derived from an EMBL/GenBank/DDBJ whole genome shotgun (WGS) entry which is preliminary data.</text>
</comment>
<name>A0A424YEG6_9FIRM</name>
<evidence type="ECO:0000313" key="3">
    <source>
        <dbReference type="Proteomes" id="UP000285138"/>
    </source>
</evidence>
<dbReference type="Pfam" id="PF13401">
    <property type="entry name" value="AAA_22"/>
    <property type="match status" value="1"/>
</dbReference>
<dbReference type="GO" id="GO:0016887">
    <property type="term" value="F:ATP hydrolysis activity"/>
    <property type="evidence" value="ECO:0007669"/>
    <property type="project" value="InterPro"/>
</dbReference>
<dbReference type="InterPro" id="IPR003593">
    <property type="entry name" value="AAA+_ATPase"/>
</dbReference>
<dbReference type="InterPro" id="IPR052026">
    <property type="entry name" value="ExeA_AAA_ATPase_DNA-bind"/>
</dbReference>
<dbReference type="InterPro" id="IPR027417">
    <property type="entry name" value="P-loop_NTPase"/>
</dbReference>
<evidence type="ECO:0000259" key="1">
    <source>
        <dbReference type="SMART" id="SM00382"/>
    </source>
</evidence>
<dbReference type="InterPro" id="IPR049945">
    <property type="entry name" value="AAA_22"/>
</dbReference>
<dbReference type="EMBL" id="QZAA01000136">
    <property type="protein sequence ID" value="RQD75901.1"/>
    <property type="molecule type" value="Genomic_DNA"/>
</dbReference>
<dbReference type="Gene3D" id="3.40.50.300">
    <property type="entry name" value="P-loop containing nucleotide triphosphate hydrolases"/>
    <property type="match status" value="1"/>
</dbReference>
<accession>A0A424YEG6</accession>
<sequence length="266" mass="30230">MYKAFYSLSTFPFSKEIHVNNLFSSDSLKEAMARLEYLKNTRGIGVMVGEPGAGKTFILRAFTKKLNPSLYKVIYFPLSTGTVTDFYRGLAFGLGEEPCFRKVDLFQQIQQAVYSSFHEKKVTPVFLMDEMHMASNRFLNDLSILFNFKLDSENPFIVILAGLPFLMDRLSLNQNQSLAQRVVMRYKFTPLNKEEVKAYVKHHLELAGANYDIFSATAIEALASRSRGWPRLINSLAVNSLLLGYQLKVETIDEDIVFKACEEAGL</sequence>
<proteinExistence type="predicted"/>
<dbReference type="Proteomes" id="UP000285138">
    <property type="component" value="Unassembled WGS sequence"/>
</dbReference>
<organism evidence="2 3">
    <name type="scientific">Candidatus Syntrophonatronum acetioxidans</name>
    <dbReference type="NCBI Taxonomy" id="1795816"/>
    <lineage>
        <taxon>Bacteria</taxon>
        <taxon>Bacillati</taxon>
        <taxon>Bacillota</taxon>
        <taxon>Clostridia</taxon>
        <taxon>Eubacteriales</taxon>
        <taxon>Syntrophomonadaceae</taxon>
        <taxon>Candidatus Syntrophonatronum</taxon>
    </lineage>
</organism>